<keyword evidence="3" id="KW-0963">Cytoplasm</keyword>
<dbReference type="AlphaFoldDB" id="A0A091D6I2"/>
<evidence type="ECO:0000256" key="3">
    <source>
        <dbReference type="ARBA" id="ARBA00022490"/>
    </source>
</evidence>
<dbReference type="PANTHER" id="PTHR10454">
    <property type="entry name" value="CASPASE"/>
    <property type="match status" value="1"/>
</dbReference>
<evidence type="ECO:0000256" key="8">
    <source>
        <dbReference type="ARBA" id="ARBA00023145"/>
    </source>
</evidence>
<dbReference type="InterPro" id="IPR002398">
    <property type="entry name" value="Pept_C14"/>
</dbReference>
<dbReference type="InterPro" id="IPR001309">
    <property type="entry name" value="Pept_C14_p20"/>
</dbReference>
<keyword evidence="11" id="KW-1185">Reference proteome</keyword>
<dbReference type="GO" id="GO:0004197">
    <property type="term" value="F:cysteine-type endopeptidase activity"/>
    <property type="evidence" value="ECO:0007669"/>
    <property type="project" value="InterPro"/>
</dbReference>
<gene>
    <name evidence="10" type="ORF">H920_12793</name>
</gene>
<evidence type="ECO:0000256" key="1">
    <source>
        <dbReference type="ARBA" id="ARBA00004496"/>
    </source>
</evidence>
<comment type="similarity">
    <text evidence="2">Belongs to the peptidase C14A family.</text>
</comment>
<feature type="domain" description="Caspase family p20" evidence="9">
    <location>
        <begin position="43"/>
        <end position="101"/>
    </location>
</feature>
<dbReference type="Pfam" id="PF00656">
    <property type="entry name" value="Peptidase_C14"/>
    <property type="match status" value="1"/>
</dbReference>
<dbReference type="GO" id="GO:0005737">
    <property type="term" value="C:cytoplasm"/>
    <property type="evidence" value="ECO:0007669"/>
    <property type="project" value="UniProtKB-SubCell"/>
</dbReference>
<comment type="subcellular location">
    <subcellularLocation>
        <location evidence="1">Cytoplasm</location>
    </subcellularLocation>
</comment>
<dbReference type="Gene3D" id="3.40.50.1460">
    <property type="match status" value="1"/>
</dbReference>
<evidence type="ECO:0000256" key="5">
    <source>
        <dbReference type="ARBA" id="ARBA00022703"/>
    </source>
</evidence>
<evidence type="ECO:0000256" key="6">
    <source>
        <dbReference type="ARBA" id="ARBA00022801"/>
    </source>
</evidence>
<dbReference type="GO" id="GO:0006508">
    <property type="term" value="P:proteolysis"/>
    <property type="evidence" value="ECO:0007669"/>
    <property type="project" value="UniProtKB-KW"/>
</dbReference>
<dbReference type="PANTHER" id="PTHR10454:SF206">
    <property type="entry name" value="CASPASE-6"/>
    <property type="match status" value="1"/>
</dbReference>
<dbReference type="InterPro" id="IPR011600">
    <property type="entry name" value="Pept_C14_caspase"/>
</dbReference>
<dbReference type="PROSITE" id="PS50208">
    <property type="entry name" value="CASPASE_P20"/>
    <property type="match status" value="1"/>
</dbReference>
<proteinExistence type="inferred from homology"/>
<evidence type="ECO:0000313" key="10">
    <source>
        <dbReference type="EMBL" id="KFO25875.1"/>
    </source>
</evidence>
<name>A0A091D6I2_FUKDA</name>
<keyword evidence="7" id="KW-0788">Thiol protease</keyword>
<evidence type="ECO:0000256" key="7">
    <source>
        <dbReference type="ARBA" id="ARBA00022807"/>
    </source>
</evidence>
<evidence type="ECO:0000313" key="11">
    <source>
        <dbReference type="Proteomes" id="UP000028990"/>
    </source>
</evidence>
<sequence length="156" mass="17683">MGPVPKKQEELITTAELVQKPQESQVDRDMADPTEQYRMDHGRRGLAVIFTQEHFWQLMLPERRGTNADRDNLARRFSELGFEVRCFNNLKAAELLDRIHEGPGWASHLEVCAVRTPPVTAQQEGKRALHVVEKLPVPGLPLLGFGRSLLPATFPH</sequence>
<protein>
    <submittedName>
        <fullName evidence="10">Caspase-6</fullName>
    </submittedName>
</protein>
<dbReference type="Proteomes" id="UP000028990">
    <property type="component" value="Unassembled WGS sequence"/>
</dbReference>
<keyword evidence="8" id="KW-0865">Zymogen</keyword>
<evidence type="ECO:0000259" key="9">
    <source>
        <dbReference type="PROSITE" id="PS50208"/>
    </source>
</evidence>
<dbReference type="InterPro" id="IPR015917">
    <property type="entry name" value="Pept_C14A"/>
</dbReference>
<dbReference type="GO" id="GO:0043525">
    <property type="term" value="P:positive regulation of neuron apoptotic process"/>
    <property type="evidence" value="ECO:0007669"/>
    <property type="project" value="TreeGrafter"/>
</dbReference>
<accession>A0A091D6I2</accession>
<keyword evidence="4" id="KW-0645">Protease</keyword>
<dbReference type="PRINTS" id="PR00376">
    <property type="entry name" value="IL1BCENZYME"/>
</dbReference>
<dbReference type="SUPFAM" id="SSF52129">
    <property type="entry name" value="Caspase-like"/>
    <property type="match status" value="1"/>
</dbReference>
<keyword evidence="6" id="KW-0378">Hydrolase</keyword>
<keyword evidence="5" id="KW-0053">Apoptosis</keyword>
<reference evidence="10 11" key="1">
    <citation type="submission" date="2013-11" db="EMBL/GenBank/DDBJ databases">
        <title>The Damaraland mole rat (Fukomys damarensis) genome and evolution of African mole rats.</title>
        <authorList>
            <person name="Gladyshev V.N."/>
            <person name="Fang X."/>
        </authorList>
    </citation>
    <scope>NUCLEOTIDE SEQUENCE [LARGE SCALE GENOMIC DNA]</scope>
    <source>
        <tissue evidence="10">Liver</tissue>
    </source>
</reference>
<dbReference type="GO" id="GO:0006915">
    <property type="term" value="P:apoptotic process"/>
    <property type="evidence" value="ECO:0007669"/>
    <property type="project" value="UniProtKB-KW"/>
</dbReference>
<evidence type="ECO:0000256" key="2">
    <source>
        <dbReference type="ARBA" id="ARBA00010134"/>
    </source>
</evidence>
<evidence type="ECO:0000256" key="4">
    <source>
        <dbReference type="ARBA" id="ARBA00022670"/>
    </source>
</evidence>
<dbReference type="InterPro" id="IPR029030">
    <property type="entry name" value="Caspase-like_dom_sf"/>
</dbReference>
<dbReference type="EMBL" id="KN123330">
    <property type="protein sequence ID" value="KFO25875.1"/>
    <property type="molecule type" value="Genomic_DNA"/>
</dbReference>
<organism evidence="10 11">
    <name type="scientific">Fukomys damarensis</name>
    <name type="common">Damaraland mole rat</name>
    <name type="synonym">Cryptomys damarensis</name>
    <dbReference type="NCBI Taxonomy" id="885580"/>
    <lineage>
        <taxon>Eukaryota</taxon>
        <taxon>Metazoa</taxon>
        <taxon>Chordata</taxon>
        <taxon>Craniata</taxon>
        <taxon>Vertebrata</taxon>
        <taxon>Euteleostomi</taxon>
        <taxon>Mammalia</taxon>
        <taxon>Eutheria</taxon>
        <taxon>Euarchontoglires</taxon>
        <taxon>Glires</taxon>
        <taxon>Rodentia</taxon>
        <taxon>Hystricomorpha</taxon>
        <taxon>Bathyergidae</taxon>
        <taxon>Fukomys</taxon>
    </lineage>
</organism>